<evidence type="ECO:0000313" key="4">
    <source>
        <dbReference type="EMBL" id="AKT39348.1"/>
    </source>
</evidence>
<dbReference type="Pfam" id="PF07719">
    <property type="entry name" value="TPR_2"/>
    <property type="match status" value="1"/>
</dbReference>
<organism evidence="4 5">
    <name type="scientific">Chondromyces crocatus</name>
    <dbReference type="NCBI Taxonomy" id="52"/>
    <lineage>
        <taxon>Bacteria</taxon>
        <taxon>Pseudomonadati</taxon>
        <taxon>Myxococcota</taxon>
        <taxon>Polyangia</taxon>
        <taxon>Polyangiales</taxon>
        <taxon>Polyangiaceae</taxon>
        <taxon>Chondromyces</taxon>
    </lineage>
</organism>
<dbReference type="SUPFAM" id="SSF48452">
    <property type="entry name" value="TPR-like"/>
    <property type="match status" value="1"/>
</dbReference>
<proteinExistence type="predicted"/>
<dbReference type="SMART" id="SM00028">
    <property type="entry name" value="TPR"/>
    <property type="match status" value="2"/>
</dbReference>
<name>A0A0K1EFI4_CHOCO</name>
<feature type="repeat" description="TPR" evidence="3">
    <location>
        <begin position="244"/>
        <end position="277"/>
    </location>
</feature>
<accession>A0A0K1EFI4</accession>
<dbReference type="Gene3D" id="1.25.40.10">
    <property type="entry name" value="Tetratricopeptide repeat domain"/>
    <property type="match status" value="2"/>
</dbReference>
<dbReference type="STRING" id="52.CMC5_034950"/>
<gene>
    <name evidence="4" type="ORF">CMC5_034950</name>
</gene>
<dbReference type="KEGG" id="ccro:CMC5_034950"/>
<protein>
    <submittedName>
        <fullName evidence="4">Uncharacterized protein</fullName>
    </submittedName>
</protein>
<dbReference type="InterPro" id="IPR013105">
    <property type="entry name" value="TPR_2"/>
</dbReference>
<dbReference type="Proteomes" id="UP000067626">
    <property type="component" value="Chromosome"/>
</dbReference>
<dbReference type="PATRIC" id="fig|52.7.peg.3851"/>
<evidence type="ECO:0000256" key="1">
    <source>
        <dbReference type="ARBA" id="ARBA00022737"/>
    </source>
</evidence>
<dbReference type="InterPro" id="IPR011990">
    <property type="entry name" value="TPR-like_helical_dom_sf"/>
</dbReference>
<dbReference type="RefSeq" id="WP_169796568.1">
    <property type="nucleotide sequence ID" value="NZ_CP012159.1"/>
</dbReference>
<dbReference type="PROSITE" id="PS50005">
    <property type="entry name" value="TPR"/>
    <property type="match status" value="1"/>
</dbReference>
<keyword evidence="2 3" id="KW-0802">TPR repeat</keyword>
<keyword evidence="5" id="KW-1185">Reference proteome</keyword>
<sequence length="424" mass="47419">MKKTLSEQAMGPDDLKARLTYERMIIELHDLIRAGRSDEDETDELRERMVEIKEALRPESRAFLENLSGDLYMLQGEEVLEEEGARISDLPTQLKSVWGKGDWAEALTLLRHAKIRDVVPDHVRASLRDRSWSNLGYFHAASCFFEHAVSLSPENDNYAYFALGALLKCGRTDEALRRADAIVRDETSSARRLYKAADVLFYAARHVDGAAAATVYERVLLVLDRALERDRALPAEDRLPALTVGGYVHRGLCHEHLGEPRQAKEAYTAALEEDPNSDVALTARGLLLYGEECPTEALLDFERAVETGTPLVWPYVYLAFDALRKDEPTRCLLLARQAEKRTQDPVMRANIAEWIAIATARQGAAQAESIARFQEAQVFNPLSARIAENLRHSITGDHAALIVANDTTVEAAREQLSEALRPTG</sequence>
<dbReference type="EMBL" id="CP012159">
    <property type="protein sequence ID" value="AKT39348.1"/>
    <property type="molecule type" value="Genomic_DNA"/>
</dbReference>
<reference evidence="4 5" key="1">
    <citation type="submission" date="2015-07" db="EMBL/GenBank/DDBJ databases">
        <title>Genome analysis of myxobacterium Chondromyces crocatus Cm c5 reveals a high potential for natural compound synthesis and the genetic basis for the loss of fruiting body formation.</title>
        <authorList>
            <person name="Zaburannyi N."/>
            <person name="Bunk B."/>
            <person name="Maier J."/>
            <person name="Overmann J."/>
            <person name="Mueller R."/>
        </authorList>
    </citation>
    <scope>NUCLEOTIDE SEQUENCE [LARGE SCALE GENOMIC DNA]</scope>
    <source>
        <strain evidence="4 5">Cm c5</strain>
    </source>
</reference>
<dbReference type="InterPro" id="IPR019734">
    <property type="entry name" value="TPR_rpt"/>
</dbReference>
<keyword evidence="1" id="KW-0677">Repeat</keyword>
<evidence type="ECO:0000313" key="5">
    <source>
        <dbReference type="Proteomes" id="UP000067626"/>
    </source>
</evidence>
<evidence type="ECO:0000256" key="3">
    <source>
        <dbReference type="PROSITE-ProRule" id="PRU00339"/>
    </source>
</evidence>
<evidence type="ECO:0000256" key="2">
    <source>
        <dbReference type="ARBA" id="ARBA00022803"/>
    </source>
</evidence>
<dbReference type="AlphaFoldDB" id="A0A0K1EFI4"/>